<evidence type="ECO:0000313" key="2">
    <source>
        <dbReference type="EMBL" id="CAF5095011.1"/>
    </source>
</evidence>
<comment type="caution">
    <text evidence="2">The sequence shown here is derived from an EMBL/GenBank/DDBJ whole genome shotgun (WGS) entry which is preliminary data.</text>
</comment>
<name>A0A8S3EZU4_9BILA</name>
<reference evidence="2" key="1">
    <citation type="submission" date="2021-02" db="EMBL/GenBank/DDBJ databases">
        <authorList>
            <person name="Nowell W R."/>
        </authorList>
    </citation>
    <scope>NUCLEOTIDE SEQUENCE</scope>
</reference>
<evidence type="ECO:0000313" key="3">
    <source>
        <dbReference type="Proteomes" id="UP000681720"/>
    </source>
</evidence>
<dbReference type="Proteomes" id="UP000681720">
    <property type="component" value="Unassembled WGS sequence"/>
</dbReference>
<feature type="non-terminal residue" evidence="2">
    <location>
        <position position="1"/>
    </location>
</feature>
<sequence length="64" mass="7720">DVDKGRKILEEHINQINTSMENSIEQHITIDPKWHSRFFQNRRKLLTDLQQQYGDMLIKLPDRS</sequence>
<proteinExistence type="predicted"/>
<protein>
    <submittedName>
        <fullName evidence="2">Uncharacterized protein</fullName>
    </submittedName>
</protein>
<dbReference type="EMBL" id="CAJOBH010175565">
    <property type="protein sequence ID" value="CAF4924009.1"/>
    <property type="molecule type" value="Genomic_DNA"/>
</dbReference>
<dbReference type="AlphaFoldDB" id="A0A8S3EZU4"/>
<evidence type="ECO:0000313" key="1">
    <source>
        <dbReference type="EMBL" id="CAF4924009.1"/>
    </source>
</evidence>
<gene>
    <name evidence="1" type="ORF">BYL167_LOCUS53061</name>
    <name evidence="2" type="ORF">GIL414_LOCUS62420</name>
</gene>
<feature type="non-terminal residue" evidence="2">
    <location>
        <position position="64"/>
    </location>
</feature>
<dbReference type="EMBL" id="CAJOBJ010251449">
    <property type="protein sequence ID" value="CAF5095011.1"/>
    <property type="molecule type" value="Genomic_DNA"/>
</dbReference>
<organism evidence="2 3">
    <name type="scientific">Rotaria magnacalcarata</name>
    <dbReference type="NCBI Taxonomy" id="392030"/>
    <lineage>
        <taxon>Eukaryota</taxon>
        <taxon>Metazoa</taxon>
        <taxon>Spiralia</taxon>
        <taxon>Gnathifera</taxon>
        <taxon>Rotifera</taxon>
        <taxon>Eurotatoria</taxon>
        <taxon>Bdelloidea</taxon>
        <taxon>Philodinida</taxon>
        <taxon>Philodinidae</taxon>
        <taxon>Rotaria</taxon>
    </lineage>
</organism>
<dbReference type="Proteomes" id="UP000681967">
    <property type="component" value="Unassembled WGS sequence"/>
</dbReference>
<accession>A0A8S3EZU4</accession>